<protein>
    <submittedName>
        <fullName evidence="2">CAX-interacting protein 4-like</fullName>
    </submittedName>
</protein>
<keyword evidence="3" id="KW-1185">Reference proteome</keyword>
<keyword evidence="1" id="KW-0732">Signal</keyword>
<evidence type="ECO:0000256" key="1">
    <source>
        <dbReference type="SAM" id="SignalP"/>
    </source>
</evidence>
<reference evidence="2" key="2">
    <citation type="submission" date="2023-04" db="EMBL/GenBank/DDBJ databases">
        <authorList>
            <person name="Bruccoleri R.E."/>
            <person name="Oakeley E.J."/>
            <person name="Faust A.-M."/>
            <person name="Dessus-Babus S."/>
            <person name="Altorfer M."/>
            <person name="Burckhardt D."/>
            <person name="Oertli M."/>
            <person name="Naumann U."/>
            <person name="Petersen F."/>
            <person name="Wong J."/>
        </authorList>
    </citation>
    <scope>NUCLEOTIDE SEQUENCE</scope>
    <source>
        <strain evidence="2">GSM-AAB239-AS_SAM_17_03QT</strain>
        <tissue evidence="2">Leaf</tissue>
    </source>
</reference>
<accession>A0AAX6FVL3</accession>
<organism evidence="2 3">
    <name type="scientific">Iris pallida</name>
    <name type="common">Sweet iris</name>
    <dbReference type="NCBI Taxonomy" id="29817"/>
    <lineage>
        <taxon>Eukaryota</taxon>
        <taxon>Viridiplantae</taxon>
        <taxon>Streptophyta</taxon>
        <taxon>Embryophyta</taxon>
        <taxon>Tracheophyta</taxon>
        <taxon>Spermatophyta</taxon>
        <taxon>Magnoliopsida</taxon>
        <taxon>Liliopsida</taxon>
        <taxon>Asparagales</taxon>
        <taxon>Iridaceae</taxon>
        <taxon>Iridoideae</taxon>
        <taxon>Irideae</taxon>
        <taxon>Iris</taxon>
    </lineage>
</organism>
<sequence>MISSFSFLLFVAGDLLTVGPLSRLDCGCTYLFVSDVRVGYEVARIRG</sequence>
<name>A0AAX6FVL3_IRIPA</name>
<dbReference type="AlphaFoldDB" id="A0AAX6FVL3"/>
<evidence type="ECO:0000313" key="2">
    <source>
        <dbReference type="EMBL" id="KAJ6820499.1"/>
    </source>
</evidence>
<gene>
    <name evidence="2" type="ORF">M6B38_397320</name>
</gene>
<evidence type="ECO:0000313" key="3">
    <source>
        <dbReference type="Proteomes" id="UP001140949"/>
    </source>
</evidence>
<feature type="signal peptide" evidence="1">
    <location>
        <begin position="1"/>
        <end position="17"/>
    </location>
</feature>
<dbReference type="Proteomes" id="UP001140949">
    <property type="component" value="Unassembled WGS sequence"/>
</dbReference>
<comment type="caution">
    <text evidence="2">The sequence shown here is derived from an EMBL/GenBank/DDBJ whole genome shotgun (WGS) entry which is preliminary data.</text>
</comment>
<feature type="chain" id="PRO_5043814087" evidence="1">
    <location>
        <begin position="18"/>
        <end position="47"/>
    </location>
</feature>
<dbReference type="EMBL" id="JANAVB010025598">
    <property type="protein sequence ID" value="KAJ6820499.1"/>
    <property type="molecule type" value="Genomic_DNA"/>
</dbReference>
<proteinExistence type="predicted"/>
<reference evidence="2" key="1">
    <citation type="journal article" date="2023" name="GigaByte">
        <title>Genome assembly of the bearded iris, Iris pallida Lam.</title>
        <authorList>
            <person name="Bruccoleri R.E."/>
            <person name="Oakeley E.J."/>
            <person name="Faust A.M.E."/>
            <person name="Altorfer M."/>
            <person name="Dessus-Babus S."/>
            <person name="Burckhardt D."/>
            <person name="Oertli M."/>
            <person name="Naumann U."/>
            <person name="Petersen F."/>
            <person name="Wong J."/>
        </authorList>
    </citation>
    <scope>NUCLEOTIDE SEQUENCE</scope>
    <source>
        <strain evidence="2">GSM-AAB239-AS_SAM_17_03QT</strain>
    </source>
</reference>